<dbReference type="NCBIfam" id="TIGR02447">
    <property type="entry name" value="yiiD_Cterm"/>
    <property type="match status" value="1"/>
</dbReference>
<dbReference type="InterPro" id="IPR012660">
    <property type="entry name" value="YiiD_C"/>
</dbReference>
<comment type="caution">
    <text evidence="2">The sequence shown here is derived from an EMBL/GenBank/DDBJ whole genome shotgun (WGS) entry which is preliminary data.</text>
</comment>
<organism evidence="2 3">
    <name type="scientific">Candidatus Clostridium eludens</name>
    <dbReference type="NCBI Taxonomy" id="3381663"/>
    <lineage>
        <taxon>Bacteria</taxon>
        <taxon>Bacillati</taxon>
        <taxon>Bacillota</taxon>
        <taxon>Clostridia</taxon>
        <taxon>Eubacteriales</taxon>
        <taxon>Clostridiaceae</taxon>
        <taxon>Clostridium</taxon>
    </lineage>
</organism>
<sequence>MNEYEFEQFLHQKIPITKEMRVSVIEFTPVKVRISAQLEPNLNHKGTAFGGSINSLMTVCGWAMVYANIKEIDDEAHIVVQKSNINYLSPIDKDFIAECTLDQITKELFFKTYNKHNKARIKLKVTCSDEQIMLAEYHGQYVAFR</sequence>
<dbReference type="RefSeq" id="WP_406790136.1">
    <property type="nucleotide sequence ID" value="NZ_JBJHZX010000001.1"/>
</dbReference>
<gene>
    <name evidence="2" type="ORF">ACJDU8_00175</name>
</gene>
<dbReference type="Gene3D" id="3.10.129.10">
    <property type="entry name" value="Hotdog Thioesterase"/>
    <property type="match status" value="1"/>
</dbReference>
<evidence type="ECO:0000313" key="2">
    <source>
        <dbReference type="EMBL" id="MFL0194011.1"/>
    </source>
</evidence>
<dbReference type="Pfam" id="PF09500">
    <property type="entry name" value="YiiD_C"/>
    <property type="match status" value="1"/>
</dbReference>
<dbReference type="Proteomes" id="UP001623660">
    <property type="component" value="Unassembled WGS sequence"/>
</dbReference>
<reference evidence="2 3" key="1">
    <citation type="submission" date="2024-11" db="EMBL/GenBank/DDBJ databases">
        <authorList>
            <person name="Heng Y.C."/>
            <person name="Lim A.C.H."/>
            <person name="Lee J.K.Y."/>
            <person name="Kittelmann S."/>
        </authorList>
    </citation>
    <scope>NUCLEOTIDE SEQUENCE [LARGE SCALE GENOMIC DNA]</scope>
    <source>
        <strain evidence="2 3">WILCCON 0269</strain>
    </source>
</reference>
<feature type="domain" description="Thioesterase putative" evidence="1">
    <location>
        <begin position="5"/>
        <end position="144"/>
    </location>
</feature>
<dbReference type="EMBL" id="JBJHZX010000001">
    <property type="protein sequence ID" value="MFL0194011.1"/>
    <property type="molecule type" value="Genomic_DNA"/>
</dbReference>
<protein>
    <submittedName>
        <fullName evidence="2">YiiD C-terminal domain-containing protein</fullName>
    </submittedName>
</protein>
<name>A0ABW8SFA5_9CLOT</name>
<dbReference type="InterPro" id="IPR029069">
    <property type="entry name" value="HotDog_dom_sf"/>
</dbReference>
<evidence type="ECO:0000313" key="3">
    <source>
        <dbReference type="Proteomes" id="UP001623660"/>
    </source>
</evidence>
<evidence type="ECO:0000259" key="1">
    <source>
        <dbReference type="Pfam" id="PF09500"/>
    </source>
</evidence>
<dbReference type="SUPFAM" id="SSF54637">
    <property type="entry name" value="Thioesterase/thiol ester dehydrase-isomerase"/>
    <property type="match status" value="1"/>
</dbReference>
<keyword evidence="3" id="KW-1185">Reference proteome</keyword>
<proteinExistence type="predicted"/>
<accession>A0ABW8SFA5</accession>